<comment type="caution">
    <text evidence="2">The sequence shown here is derived from an EMBL/GenBank/DDBJ whole genome shotgun (WGS) entry which is preliminary data.</text>
</comment>
<reference evidence="2 3" key="1">
    <citation type="journal article" date="2017" name="Int. J. Parasitol.">
        <title>The genome of the protozoan parasite Cystoisospora suis and a reverse vaccinology approach to identify vaccine candidates.</title>
        <authorList>
            <person name="Palmieri N."/>
            <person name="Shrestha A."/>
            <person name="Ruttkowski B."/>
            <person name="Beck T."/>
            <person name="Vogl C."/>
            <person name="Tomley F."/>
            <person name="Blake D.P."/>
            <person name="Joachim A."/>
        </authorList>
    </citation>
    <scope>NUCLEOTIDE SEQUENCE [LARGE SCALE GENOMIC DNA]</scope>
    <source>
        <strain evidence="2 3">Wien I</strain>
    </source>
</reference>
<evidence type="ECO:0000256" key="1">
    <source>
        <dbReference type="SAM" id="MobiDB-lite"/>
    </source>
</evidence>
<feature type="region of interest" description="Disordered" evidence="1">
    <location>
        <begin position="41"/>
        <end position="143"/>
    </location>
</feature>
<evidence type="ECO:0000313" key="2">
    <source>
        <dbReference type="EMBL" id="PHJ17264.1"/>
    </source>
</evidence>
<dbReference type="EMBL" id="MIGC01005139">
    <property type="protein sequence ID" value="PHJ17264.1"/>
    <property type="molecule type" value="Genomic_DNA"/>
</dbReference>
<dbReference type="RefSeq" id="XP_067918989.1">
    <property type="nucleotide sequence ID" value="XM_068069030.1"/>
</dbReference>
<feature type="compositionally biased region" description="Polar residues" evidence="1">
    <location>
        <begin position="73"/>
        <end position="86"/>
    </location>
</feature>
<dbReference type="VEuPathDB" id="ToxoDB:CSUI_008911"/>
<proteinExistence type="predicted"/>
<dbReference type="AlphaFoldDB" id="A0A2C6KLG3"/>
<evidence type="ECO:0000313" key="3">
    <source>
        <dbReference type="Proteomes" id="UP000221165"/>
    </source>
</evidence>
<gene>
    <name evidence="2" type="ORF">CSUI_008911</name>
</gene>
<organism evidence="2 3">
    <name type="scientific">Cystoisospora suis</name>
    <dbReference type="NCBI Taxonomy" id="483139"/>
    <lineage>
        <taxon>Eukaryota</taxon>
        <taxon>Sar</taxon>
        <taxon>Alveolata</taxon>
        <taxon>Apicomplexa</taxon>
        <taxon>Conoidasida</taxon>
        <taxon>Coccidia</taxon>
        <taxon>Eucoccidiorida</taxon>
        <taxon>Eimeriorina</taxon>
        <taxon>Sarcocystidae</taxon>
        <taxon>Cystoisospora</taxon>
    </lineage>
</organism>
<sequence length="270" mass="28512">MEHSVSLSAPSGAGECSRPPDLLIIKSSTVSHLRAQFERRQAEAKLAATSNNGKLVESDPSELSLTREDETSGVETATGESPSQQRQETEKSQSAKQLSVRRKSLSDASCGPVSRSCDRSTIAGSLVKKMEGRSKSLNDATVVPIKAAFGRSATVGALVKKLEGHSKSSSDDNLTSAKPTCQINAVGSLVEMLARQSRGQPRANGAQKSASSTGRSPECSPTLVSVGQDEEMQVSPIAALKAKFERQSSCTLHWVAGFGRGHVQAEDQTS</sequence>
<feature type="region of interest" description="Disordered" evidence="1">
    <location>
        <begin position="1"/>
        <end position="20"/>
    </location>
</feature>
<dbReference type="GeneID" id="94432241"/>
<name>A0A2C6KLG3_9APIC</name>
<protein>
    <submittedName>
        <fullName evidence="2">Uncharacterized protein</fullName>
    </submittedName>
</protein>
<dbReference type="Proteomes" id="UP000221165">
    <property type="component" value="Unassembled WGS sequence"/>
</dbReference>
<accession>A0A2C6KLG3</accession>
<keyword evidence="3" id="KW-1185">Reference proteome</keyword>
<feature type="region of interest" description="Disordered" evidence="1">
    <location>
        <begin position="193"/>
        <end position="231"/>
    </location>
</feature>
<feature type="compositionally biased region" description="Polar residues" evidence="1">
    <location>
        <begin position="206"/>
        <end position="215"/>
    </location>
</feature>